<evidence type="ECO:0000259" key="5">
    <source>
        <dbReference type="Pfam" id="PF01182"/>
    </source>
</evidence>
<comment type="catalytic activity">
    <reaction evidence="1 4">
        <text>alpha-D-glucosamine 6-phosphate + H2O = beta-D-fructose 6-phosphate + NH4(+)</text>
        <dbReference type="Rhea" id="RHEA:12172"/>
        <dbReference type="ChEBI" id="CHEBI:15377"/>
        <dbReference type="ChEBI" id="CHEBI:28938"/>
        <dbReference type="ChEBI" id="CHEBI:57634"/>
        <dbReference type="ChEBI" id="CHEBI:75989"/>
        <dbReference type="EC" id="3.5.99.6"/>
    </reaction>
</comment>
<keyword evidence="2 4" id="KW-0378">Hydrolase</keyword>
<dbReference type="InterPro" id="IPR018321">
    <property type="entry name" value="Glucosamine6P_isomerase_CS"/>
</dbReference>
<proteinExistence type="inferred from homology"/>
<dbReference type="Gene3D" id="3.40.50.1360">
    <property type="match status" value="1"/>
</dbReference>
<keyword evidence="3 4" id="KW-0119">Carbohydrate metabolism</keyword>
<organism evidence="6 7">
    <name type="scientific">Clostridium saccharobutylicum</name>
    <dbReference type="NCBI Taxonomy" id="169679"/>
    <lineage>
        <taxon>Bacteria</taxon>
        <taxon>Bacillati</taxon>
        <taxon>Bacillota</taxon>
        <taxon>Clostridia</taxon>
        <taxon>Eubacteriales</taxon>
        <taxon>Clostridiaceae</taxon>
        <taxon>Clostridium</taxon>
    </lineage>
</organism>
<dbReference type="InterPro" id="IPR037171">
    <property type="entry name" value="NagB/RpiA_transferase-like"/>
</dbReference>
<dbReference type="FunFam" id="3.40.50.1360:FF:000003">
    <property type="entry name" value="Glucosamine-6-phosphate deaminase"/>
    <property type="match status" value="1"/>
</dbReference>
<dbReference type="Pfam" id="PF01182">
    <property type="entry name" value="Glucosamine_iso"/>
    <property type="match status" value="1"/>
</dbReference>
<evidence type="ECO:0000313" key="6">
    <source>
        <dbReference type="EMBL" id="OOM06437.1"/>
    </source>
</evidence>
<dbReference type="AlphaFoldDB" id="A0A1S8MQN8"/>
<dbReference type="GO" id="GO:0006043">
    <property type="term" value="P:glucosamine catabolic process"/>
    <property type="evidence" value="ECO:0007669"/>
    <property type="project" value="TreeGrafter"/>
</dbReference>
<dbReference type="HAMAP" id="MF_01241">
    <property type="entry name" value="GlcN6P_deamin"/>
    <property type="match status" value="1"/>
</dbReference>
<dbReference type="GO" id="GO:0005737">
    <property type="term" value="C:cytoplasm"/>
    <property type="evidence" value="ECO:0007669"/>
    <property type="project" value="TreeGrafter"/>
</dbReference>
<gene>
    <name evidence="4 6" type="primary">nagB</name>
    <name evidence="6" type="ORF">CLOSAC_43570</name>
</gene>
<dbReference type="CDD" id="cd01399">
    <property type="entry name" value="GlcN6P_deaminase"/>
    <property type="match status" value="1"/>
</dbReference>
<name>A0A1S8MQN8_CLOSA</name>
<reference evidence="6 7" key="1">
    <citation type="submission" date="2016-05" db="EMBL/GenBank/DDBJ databases">
        <title>Microbial solvent formation.</title>
        <authorList>
            <person name="Poehlein A."/>
            <person name="Montoya Solano J.D."/>
            <person name="Flitsch S."/>
            <person name="Krabben P."/>
            <person name="Duerre P."/>
            <person name="Daniel R."/>
        </authorList>
    </citation>
    <scope>NUCLEOTIDE SEQUENCE [LARGE SCALE GENOMIC DNA]</scope>
    <source>
        <strain evidence="6 7">L1-8</strain>
    </source>
</reference>
<protein>
    <recommendedName>
        <fullName evidence="4">Glucosamine-6-phosphate deaminase</fullName>
        <ecNumber evidence="4">3.5.99.6</ecNumber>
    </recommendedName>
    <alternativeName>
        <fullName evidence="4">GlcN6P deaminase</fullName>
        <shortName evidence="4">GNPDA</shortName>
    </alternativeName>
    <alternativeName>
        <fullName evidence="4">Glucosamine-6-phosphate isomerase</fullName>
    </alternativeName>
</protein>
<dbReference type="GO" id="GO:0004342">
    <property type="term" value="F:glucosamine-6-phosphate deaminase activity"/>
    <property type="evidence" value="ECO:0007669"/>
    <property type="project" value="UniProtKB-UniRule"/>
</dbReference>
<evidence type="ECO:0000313" key="7">
    <source>
        <dbReference type="Proteomes" id="UP000191154"/>
    </source>
</evidence>
<dbReference type="UniPathway" id="UPA00629">
    <property type="reaction ID" value="UER00684"/>
</dbReference>
<evidence type="ECO:0000256" key="2">
    <source>
        <dbReference type="ARBA" id="ARBA00022801"/>
    </source>
</evidence>
<accession>A0A1S8MQN8</accession>
<comment type="caution">
    <text evidence="6">The sequence shown here is derived from an EMBL/GenBank/DDBJ whole genome shotgun (WGS) entry which is preliminary data.</text>
</comment>
<comment type="pathway">
    <text evidence="4">Amino-sugar metabolism; N-acetylneuraminate degradation; D-fructose 6-phosphate from N-acetylneuraminate: step 5/5.</text>
</comment>
<dbReference type="NCBIfam" id="TIGR00502">
    <property type="entry name" value="nagB"/>
    <property type="match status" value="1"/>
</dbReference>
<dbReference type="Proteomes" id="UP000191154">
    <property type="component" value="Unassembled WGS sequence"/>
</dbReference>
<evidence type="ECO:0000256" key="1">
    <source>
        <dbReference type="ARBA" id="ARBA00000644"/>
    </source>
</evidence>
<dbReference type="SUPFAM" id="SSF100950">
    <property type="entry name" value="NagB/RpiA/CoA transferase-like"/>
    <property type="match status" value="1"/>
</dbReference>
<dbReference type="PROSITE" id="PS01161">
    <property type="entry name" value="GLC_GALNAC_ISOMERASE"/>
    <property type="match status" value="1"/>
</dbReference>
<dbReference type="PANTHER" id="PTHR11280">
    <property type="entry name" value="GLUCOSAMINE-6-PHOSPHATE ISOMERASE"/>
    <property type="match status" value="1"/>
</dbReference>
<comment type="caution">
    <text evidence="4">Lacks conserved residue(s) required for the propagation of feature annotation.</text>
</comment>
<feature type="active site" description="For ring-opening step" evidence="4">
    <location>
        <position position="143"/>
    </location>
</feature>
<dbReference type="PANTHER" id="PTHR11280:SF5">
    <property type="entry name" value="GLUCOSAMINE-6-PHOSPHATE ISOMERASE"/>
    <property type="match status" value="1"/>
</dbReference>
<feature type="active site" description="For ring-opening step" evidence="4">
    <location>
        <position position="136"/>
    </location>
</feature>
<dbReference type="GO" id="GO:0005975">
    <property type="term" value="P:carbohydrate metabolic process"/>
    <property type="evidence" value="ECO:0007669"/>
    <property type="project" value="InterPro"/>
</dbReference>
<dbReference type="InterPro" id="IPR006148">
    <property type="entry name" value="Glc/Gal-6P_isomerase"/>
</dbReference>
<dbReference type="STRING" id="169679.CSACC_09580"/>
<dbReference type="GO" id="GO:0042802">
    <property type="term" value="F:identical protein binding"/>
    <property type="evidence" value="ECO:0007669"/>
    <property type="project" value="TreeGrafter"/>
</dbReference>
<evidence type="ECO:0000256" key="3">
    <source>
        <dbReference type="ARBA" id="ARBA00023277"/>
    </source>
</evidence>
<dbReference type="GO" id="GO:0006046">
    <property type="term" value="P:N-acetylglucosamine catabolic process"/>
    <property type="evidence" value="ECO:0007669"/>
    <property type="project" value="UniProtKB-UniRule"/>
</dbReference>
<sequence>MKLLAVKDYEEMCLVASKIFKDIIAEKADAVLGLATGSTPIGLYKKLIEKNRNKEIDFCNIKTVNLDEYVGVGGENPQSYRYFMNENLFNHINIDKDNTFVPNGLAENPEKEATSYDKKIEELGGIDIQILGIGNNGHIAFNEPDDFLISQTHVTNLAKSTIEANSRFFKSINEVPTKAITMGIGSIMKAKKILLLIKGEDKIRVVKELLNGNITTKNPATMLKLHEDVTIIIDETMKNKIENKNDFFKKCIANLEIKCYYENVIKKGTSN</sequence>
<dbReference type="InterPro" id="IPR004547">
    <property type="entry name" value="Glucosamine6P_isomerase"/>
</dbReference>
<feature type="active site" description="Proton acceptor; for enolization step" evidence="4">
    <location>
        <position position="67"/>
    </location>
</feature>
<dbReference type="EMBL" id="LZYZ01000010">
    <property type="protein sequence ID" value="OOM06437.1"/>
    <property type="molecule type" value="Genomic_DNA"/>
</dbReference>
<dbReference type="EC" id="3.5.99.6" evidence="4"/>
<feature type="active site" description="Proton acceptor; for ring-opening step" evidence="4">
    <location>
        <position position="138"/>
    </location>
</feature>
<comment type="function">
    <text evidence="4">Catalyzes the reversible isomerization-deamination of glucosamine 6-phosphate (GlcN6P) to form fructose 6-phosphate (Fru6P) and ammonium ion.</text>
</comment>
<dbReference type="GO" id="GO:0019262">
    <property type="term" value="P:N-acetylneuraminate catabolic process"/>
    <property type="evidence" value="ECO:0007669"/>
    <property type="project" value="UniProtKB-UniRule"/>
</dbReference>
<evidence type="ECO:0000256" key="4">
    <source>
        <dbReference type="HAMAP-Rule" id="MF_01241"/>
    </source>
</evidence>
<feature type="domain" description="Glucosamine/galactosamine-6-phosphate isomerase" evidence="5">
    <location>
        <begin position="17"/>
        <end position="228"/>
    </location>
</feature>
<comment type="similarity">
    <text evidence="4">Belongs to the glucosamine/galactosamine-6-phosphate isomerase family. NagB subfamily.</text>
</comment>